<keyword evidence="5" id="KW-1185">Reference proteome</keyword>
<protein>
    <submittedName>
        <fullName evidence="4">Universal stress protein A</fullName>
    </submittedName>
</protein>
<dbReference type="InterPro" id="IPR002495">
    <property type="entry name" value="Glyco_trans_8"/>
</dbReference>
<evidence type="ECO:0000256" key="1">
    <source>
        <dbReference type="ARBA" id="ARBA00022676"/>
    </source>
</evidence>
<dbReference type="GO" id="GO:0016757">
    <property type="term" value="F:glycosyltransferase activity"/>
    <property type="evidence" value="ECO:0007669"/>
    <property type="project" value="UniProtKB-KW"/>
</dbReference>
<evidence type="ECO:0000256" key="3">
    <source>
        <dbReference type="ARBA" id="ARBA00022723"/>
    </source>
</evidence>
<dbReference type="EMBL" id="BMIL01000003">
    <property type="protein sequence ID" value="GGC58167.1"/>
    <property type="molecule type" value="Genomic_DNA"/>
</dbReference>
<proteinExistence type="predicted"/>
<evidence type="ECO:0000313" key="5">
    <source>
        <dbReference type="Proteomes" id="UP000651668"/>
    </source>
</evidence>
<comment type="caution">
    <text evidence="4">The sequence shown here is derived from an EMBL/GenBank/DDBJ whole genome shotgun (WGS) entry which is preliminary data.</text>
</comment>
<reference evidence="4" key="1">
    <citation type="journal article" date="2014" name="Int. J. Syst. Evol. Microbiol.">
        <title>Complete genome sequence of Corynebacterium casei LMG S-19264T (=DSM 44701T), isolated from a smear-ripened cheese.</title>
        <authorList>
            <consortium name="US DOE Joint Genome Institute (JGI-PGF)"/>
            <person name="Walter F."/>
            <person name="Albersmeier A."/>
            <person name="Kalinowski J."/>
            <person name="Ruckert C."/>
        </authorList>
    </citation>
    <scope>NUCLEOTIDE SEQUENCE</scope>
    <source>
        <strain evidence="4">CGMCC 1.15343</strain>
    </source>
</reference>
<dbReference type="RefSeq" id="WP_188625737.1">
    <property type="nucleotide sequence ID" value="NZ_BMIL01000003.1"/>
</dbReference>
<dbReference type="SUPFAM" id="SSF53448">
    <property type="entry name" value="Nucleotide-diphospho-sugar transferases"/>
    <property type="match status" value="1"/>
</dbReference>
<dbReference type="PANTHER" id="PTHR13778:SF47">
    <property type="entry name" value="LIPOPOLYSACCHARIDE 1,3-GALACTOSYLTRANSFERASE"/>
    <property type="match status" value="1"/>
</dbReference>
<dbReference type="InterPro" id="IPR050748">
    <property type="entry name" value="Glycosyltrans_8_dom-fam"/>
</dbReference>
<dbReference type="Pfam" id="PF01501">
    <property type="entry name" value="Glyco_transf_8"/>
    <property type="match status" value="1"/>
</dbReference>
<dbReference type="Proteomes" id="UP000651668">
    <property type="component" value="Unassembled WGS sequence"/>
</dbReference>
<dbReference type="AlphaFoldDB" id="A0A916U310"/>
<dbReference type="Gene3D" id="3.90.550.10">
    <property type="entry name" value="Spore Coat Polysaccharide Biosynthesis Protein SpsA, Chain A"/>
    <property type="match status" value="1"/>
</dbReference>
<accession>A0A916U310</accession>
<dbReference type="GO" id="GO:0046872">
    <property type="term" value="F:metal ion binding"/>
    <property type="evidence" value="ECO:0007669"/>
    <property type="project" value="UniProtKB-KW"/>
</dbReference>
<gene>
    <name evidence="4" type="primary">gspA-1</name>
    <name evidence="4" type="ORF">GCM10011387_09810</name>
</gene>
<evidence type="ECO:0000313" key="4">
    <source>
        <dbReference type="EMBL" id="GGC58167.1"/>
    </source>
</evidence>
<keyword evidence="1" id="KW-0328">Glycosyltransferase</keyword>
<keyword evidence="2" id="KW-0808">Transferase</keyword>
<name>A0A916U310_9SPHI</name>
<dbReference type="CDD" id="cd04194">
    <property type="entry name" value="GT8_A4GalT_like"/>
    <property type="match status" value="1"/>
</dbReference>
<dbReference type="PANTHER" id="PTHR13778">
    <property type="entry name" value="GLYCOSYLTRANSFERASE 8 DOMAIN-CONTAINING PROTEIN"/>
    <property type="match status" value="1"/>
</dbReference>
<sequence length="298" mass="34644">MKTSDPITLVVATDNFYAILLSALVKSIELNHKSGEKIHVHVIDDGISSKNIKLISETVSKDMFTFFWHKTNTVVPKDVKFPDDISALPITVYMRLFAPYLIPKETKKMLYLDVDMIVLKDISELWNVDLGDKLFAAVQDRCATMLSKWGGVANYKELGLQADDAYFNSGLLLLDPIRWRAMDVPNKVIKVISENTKYAKWPDQYGLNVVLVNQWVMLDPRWNAFADNKYEDPFLVHYLNIKPIFKSYKSQPEYYDLFHQYLKQTPYKNFRVLSNRHLMLRKVITRISKKIGALKRKK</sequence>
<reference evidence="4" key="2">
    <citation type="submission" date="2020-09" db="EMBL/GenBank/DDBJ databases">
        <authorList>
            <person name="Sun Q."/>
            <person name="Zhou Y."/>
        </authorList>
    </citation>
    <scope>NUCLEOTIDE SEQUENCE</scope>
    <source>
        <strain evidence="4">CGMCC 1.15343</strain>
    </source>
</reference>
<evidence type="ECO:0000256" key="2">
    <source>
        <dbReference type="ARBA" id="ARBA00022679"/>
    </source>
</evidence>
<dbReference type="InterPro" id="IPR029044">
    <property type="entry name" value="Nucleotide-diphossugar_trans"/>
</dbReference>
<organism evidence="4 5">
    <name type="scientific">Pedobacter quisquiliarum</name>
    <dbReference type="NCBI Taxonomy" id="1834438"/>
    <lineage>
        <taxon>Bacteria</taxon>
        <taxon>Pseudomonadati</taxon>
        <taxon>Bacteroidota</taxon>
        <taxon>Sphingobacteriia</taxon>
        <taxon>Sphingobacteriales</taxon>
        <taxon>Sphingobacteriaceae</taxon>
        <taxon>Pedobacter</taxon>
    </lineage>
</organism>
<keyword evidence="3" id="KW-0479">Metal-binding</keyword>